<dbReference type="InterPro" id="IPR004682">
    <property type="entry name" value="TRAP_DctP"/>
</dbReference>
<dbReference type="PIRSF" id="PIRSF006470">
    <property type="entry name" value="DctB"/>
    <property type="match status" value="1"/>
</dbReference>
<keyword evidence="2" id="KW-0813">Transport</keyword>
<comment type="caution">
    <text evidence="5">The sequence shown here is derived from an EMBL/GenBank/DDBJ whole genome shotgun (WGS) entry which is preliminary data.</text>
</comment>
<proteinExistence type="inferred from homology"/>
<dbReference type="Proteomes" id="UP001207605">
    <property type="component" value="Unassembled WGS sequence"/>
</dbReference>
<name>A0ABT2S708_9FIRM</name>
<dbReference type="InterPro" id="IPR038404">
    <property type="entry name" value="TRAP_DctP_sf"/>
</dbReference>
<evidence type="ECO:0000256" key="1">
    <source>
        <dbReference type="ARBA" id="ARBA00009023"/>
    </source>
</evidence>
<reference evidence="5 6" key="1">
    <citation type="journal article" date="2021" name="ISME Commun">
        <title>Automated analysis of genomic sequences facilitates high-throughput and comprehensive description of bacteria.</title>
        <authorList>
            <person name="Hitch T.C.A."/>
        </authorList>
    </citation>
    <scope>NUCLEOTIDE SEQUENCE [LARGE SCALE GENOMIC DNA]</scope>
    <source>
        <strain evidence="5 6">Sanger_02</strain>
    </source>
</reference>
<dbReference type="Pfam" id="PF03480">
    <property type="entry name" value="DctP"/>
    <property type="match status" value="1"/>
</dbReference>
<evidence type="ECO:0000256" key="4">
    <source>
        <dbReference type="SAM" id="SignalP"/>
    </source>
</evidence>
<organism evidence="5 6">
    <name type="scientific">Dorea ammoniilytica</name>
    <dbReference type="NCBI Taxonomy" id="2981788"/>
    <lineage>
        <taxon>Bacteria</taxon>
        <taxon>Bacillati</taxon>
        <taxon>Bacillota</taxon>
        <taxon>Clostridia</taxon>
        <taxon>Lachnospirales</taxon>
        <taxon>Lachnospiraceae</taxon>
        <taxon>Dorea</taxon>
    </lineage>
</organism>
<dbReference type="PANTHER" id="PTHR33376">
    <property type="match status" value="1"/>
</dbReference>
<comment type="similarity">
    <text evidence="1">Belongs to the bacterial solute-binding protein 7 family.</text>
</comment>
<keyword evidence="3 4" id="KW-0732">Signal</keyword>
<keyword evidence="6" id="KW-1185">Reference proteome</keyword>
<evidence type="ECO:0000313" key="6">
    <source>
        <dbReference type="Proteomes" id="UP001207605"/>
    </source>
</evidence>
<dbReference type="EMBL" id="JAOQJV010000011">
    <property type="protein sequence ID" value="MCU6700374.1"/>
    <property type="molecule type" value="Genomic_DNA"/>
</dbReference>
<feature type="signal peptide" evidence="4">
    <location>
        <begin position="1"/>
        <end position="23"/>
    </location>
</feature>
<accession>A0ABT2S708</accession>
<dbReference type="PANTHER" id="PTHR33376:SF7">
    <property type="entry name" value="C4-DICARBOXYLATE-BINDING PROTEIN DCTB"/>
    <property type="match status" value="1"/>
</dbReference>
<dbReference type="RefSeq" id="WP_262581779.1">
    <property type="nucleotide sequence ID" value="NZ_JAOQJV010000011.1"/>
</dbReference>
<evidence type="ECO:0000256" key="2">
    <source>
        <dbReference type="ARBA" id="ARBA00022448"/>
    </source>
</evidence>
<dbReference type="PROSITE" id="PS51257">
    <property type="entry name" value="PROKAR_LIPOPROTEIN"/>
    <property type="match status" value="1"/>
</dbReference>
<feature type="chain" id="PRO_5045840506" evidence="4">
    <location>
        <begin position="24"/>
        <end position="352"/>
    </location>
</feature>
<evidence type="ECO:0000256" key="3">
    <source>
        <dbReference type="ARBA" id="ARBA00022729"/>
    </source>
</evidence>
<gene>
    <name evidence="5" type="ORF">OCV65_09045</name>
</gene>
<sequence>MKRYKRVLAVLAGTTMIVSSMTACGSGGDTKSTGSNSEYPELNLSMAVNGTDTQIDTQVGQKLAELVSEKSGGNITIDVFPNDTLAGGNATKGIEYVCAGSTDLAAYATSTLSAIDPLLNIATMPWTFDSYEQAAEVIATTGGEYYADELDDKGLTYLGAFHNGFRQLTNSKHAVTKPDDLKGLKIRIPGSEIYMTFWQAVGASPTAMSWSEVFTAIQQGTIDGQENGVPITDSAKMYEVQKYLTLWNYCYDADLVIANSKVWDSLDEKTQDLLKECIAEACEWGNDKIVEDEKTLIEKFKDNGMQVDELTDEQLEPFKELIKEPMNEIKAKYGKDACEAFGIDTEGVKFSN</sequence>
<dbReference type="InterPro" id="IPR018389">
    <property type="entry name" value="DctP_fam"/>
</dbReference>
<evidence type="ECO:0000313" key="5">
    <source>
        <dbReference type="EMBL" id="MCU6700374.1"/>
    </source>
</evidence>
<dbReference type="NCBIfam" id="TIGR00787">
    <property type="entry name" value="dctP"/>
    <property type="match status" value="1"/>
</dbReference>
<protein>
    <submittedName>
        <fullName evidence="5">DctP family TRAP transporter solute-binding subunit</fullName>
    </submittedName>
</protein>
<dbReference type="NCBIfam" id="NF037995">
    <property type="entry name" value="TRAP_S1"/>
    <property type="match status" value="1"/>
</dbReference>
<dbReference type="Gene3D" id="3.40.190.170">
    <property type="entry name" value="Bacterial extracellular solute-binding protein, family 7"/>
    <property type="match status" value="1"/>
</dbReference>